<dbReference type="GO" id="GO:0005737">
    <property type="term" value="C:cytoplasm"/>
    <property type="evidence" value="ECO:0007669"/>
    <property type="project" value="TreeGrafter"/>
</dbReference>
<dbReference type="RefSeq" id="WP_124708772.1">
    <property type="nucleotide sequence ID" value="NZ_CP033972.1"/>
</dbReference>
<organism evidence="3 4">
    <name type="scientific">Gordonia insulae</name>
    <dbReference type="NCBI Taxonomy" id="2420509"/>
    <lineage>
        <taxon>Bacteria</taxon>
        <taxon>Bacillati</taxon>
        <taxon>Actinomycetota</taxon>
        <taxon>Actinomycetes</taxon>
        <taxon>Mycobacteriales</taxon>
        <taxon>Gordoniaceae</taxon>
        <taxon>Gordonia</taxon>
    </lineage>
</organism>
<name>A0A3G8JNL3_9ACTN</name>
<keyword evidence="1" id="KW-0456">Lyase</keyword>
<dbReference type="InterPro" id="IPR032466">
    <property type="entry name" value="Metal_Hydrolase"/>
</dbReference>
<dbReference type="GO" id="GO:0016787">
    <property type="term" value="F:hydrolase activity"/>
    <property type="evidence" value="ECO:0007669"/>
    <property type="project" value="InterPro"/>
</dbReference>
<dbReference type="Gene3D" id="3.20.20.140">
    <property type="entry name" value="Metal-dependent hydrolases"/>
    <property type="match status" value="1"/>
</dbReference>
<evidence type="ECO:0000259" key="2">
    <source>
        <dbReference type="Pfam" id="PF04909"/>
    </source>
</evidence>
<evidence type="ECO:0000313" key="3">
    <source>
        <dbReference type="EMBL" id="AZG46225.1"/>
    </source>
</evidence>
<gene>
    <name evidence="3" type="ORF">D7316_02826</name>
</gene>
<dbReference type="InterPro" id="IPR006680">
    <property type="entry name" value="Amidohydro-rel"/>
</dbReference>
<protein>
    <recommendedName>
        <fullName evidence="2">Amidohydrolase-related domain-containing protein</fullName>
    </recommendedName>
</protein>
<dbReference type="Proteomes" id="UP000271469">
    <property type="component" value="Chromosome"/>
</dbReference>
<reference evidence="3 4" key="1">
    <citation type="submission" date="2018-11" db="EMBL/GenBank/DDBJ databases">
        <title>Gordonia insulae sp. nov., isolated from an island soil.</title>
        <authorList>
            <person name="Kim Y.S."/>
            <person name="Kim S.B."/>
        </authorList>
    </citation>
    <scope>NUCLEOTIDE SEQUENCE [LARGE SCALE GENOMIC DNA]</scope>
    <source>
        <strain evidence="3 4">MMS17-SY073</strain>
    </source>
</reference>
<dbReference type="KEGG" id="gom:D7316_02826"/>
<dbReference type="InterPro" id="IPR032465">
    <property type="entry name" value="ACMSD"/>
</dbReference>
<dbReference type="PANTHER" id="PTHR21240">
    <property type="entry name" value="2-AMINO-3-CARBOXYLMUCONATE-6-SEMIALDEHYDE DECARBOXYLASE"/>
    <property type="match status" value="1"/>
</dbReference>
<dbReference type="AlphaFoldDB" id="A0A3G8JNL3"/>
<evidence type="ECO:0000256" key="1">
    <source>
        <dbReference type="ARBA" id="ARBA00023239"/>
    </source>
</evidence>
<proteinExistence type="predicted"/>
<dbReference type="SUPFAM" id="SSF51556">
    <property type="entry name" value="Metallo-dependent hydrolases"/>
    <property type="match status" value="1"/>
</dbReference>
<dbReference type="GO" id="GO:0016831">
    <property type="term" value="F:carboxy-lyase activity"/>
    <property type="evidence" value="ECO:0007669"/>
    <property type="project" value="InterPro"/>
</dbReference>
<dbReference type="OrthoDB" id="8673349at2"/>
<feature type="domain" description="Amidohydrolase-related" evidence="2">
    <location>
        <begin position="8"/>
        <end position="342"/>
    </location>
</feature>
<keyword evidence="4" id="KW-1185">Reference proteome</keyword>
<accession>A0A3G8JNL3</accession>
<dbReference type="Pfam" id="PF04909">
    <property type="entry name" value="Amidohydro_2"/>
    <property type="match status" value="1"/>
</dbReference>
<sequence length="353" mass="38435">MTEANPVVDVHAHALFPPIEQRVAELDAAGLQAARELEIRRNGESSMAASGQMITSRWSLLTDLDTRIEAMDASGVDVQLISPSPSHYYPFLGFSEAEQVARELNRSVMDLVAQAPGRLRGLGVAPLQHPDLMAPMLVDAVTDCGLDGVEIGSFGAAVDGGQANTVELSDPRLESFWATAEDLNAVIFLHPFGCSLDERLDRFYLANTVAQPAENAVALSHLIFSGVLDRHPGLQVIAAHGGGYLPTAIGRSDRAWEMRPEARVCLQPPSHYLRKLWFDSLTHDARQLRALIETVGVDRVVLGSDYPFDMGSDDPVHAVTSALADPAECADVLRHNAYRILGERERTPVQRSM</sequence>
<dbReference type="GO" id="GO:0019748">
    <property type="term" value="P:secondary metabolic process"/>
    <property type="evidence" value="ECO:0007669"/>
    <property type="project" value="TreeGrafter"/>
</dbReference>
<dbReference type="EMBL" id="CP033972">
    <property type="protein sequence ID" value="AZG46225.1"/>
    <property type="molecule type" value="Genomic_DNA"/>
</dbReference>
<evidence type="ECO:0000313" key="4">
    <source>
        <dbReference type="Proteomes" id="UP000271469"/>
    </source>
</evidence>
<dbReference type="PANTHER" id="PTHR21240:SF28">
    <property type="entry name" value="ISO-OROTATE DECARBOXYLASE (EUROFUNG)"/>
    <property type="match status" value="1"/>
</dbReference>